<comment type="caution">
    <text evidence="5">The sequence shown here is derived from an EMBL/GenBank/DDBJ whole genome shotgun (WGS) entry which is preliminary data.</text>
</comment>
<dbReference type="GO" id="GO:0005634">
    <property type="term" value="C:nucleus"/>
    <property type="evidence" value="ECO:0007669"/>
    <property type="project" value="UniProtKB-SubCell"/>
</dbReference>
<evidence type="ECO:0000313" key="7">
    <source>
        <dbReference type="Proteomes" id="UP000663829"/>
    </source>
</evidence>
<evidence type="ECO:0000259" key="4">
    <source>
        <dbReference type="PROSITE" id="PS50013"/>
    </source>
</evidence>
<evidence type="ECO:0000256" key="2">
    <source>
        <dbReference type="ARBA" id="ARBA00023242"/>
    </source>
</evidence>
<evidence type="ECO:0000313" key="5">
    <source>
        <dbReference type="EMBL" id="CAF0922604.1"/>
    </source>
</evidence>
<dbReference type="EMBL" id="CAJOBC010001839">
    <property type="protein sequence ID" value="CAF3701715.1"/>
    <property type="molecule type" value="Genomic_DNA"/>
</dbReference>
<dbReference type="OrthoDB" id="1918685at2759"/>
<dbReference type="PROSITE" id="PS50013">
    <property type="entry name" value="CHROMO_2"/>
    <property type="match status" value="1"/>
</dbReference>
<feature type="region of interest" description="Disordered" evidence="3">
    <location>
        <begin position="103"/>
        <end position="124"/>
    </location>
</feature>
<feature type="domain" description="Chromo" evidence="4">
    <location>
        <begin position="5"/>
        <end position="64"/>
    </location>
</feature>
<keyword evidence="7" id="KW-1185">Reference proteome</keyword>
<dbReference type="EMBL" id="CAJNOQ010001839">
    <property type="protein sequence ID" value="CAF0922604.1"/>
    <property type="molecule type" value="Genomic_DNA"/>
</dbReference>
<dbReference type="Pfam" id="PF00385">
    <property type="entry name" value="Chromo"/>
    <property type="match status" value="1"/>
</dbReference>
<dbReference type="PANTHER" id="PTHR22812">
    <property type="entry name" value="CHROMOBOX PROTEIN"/>
    <property type="match status" value="1"/>
</dbReference>
<organism evidence="5 7">
    <name type="scientific">Didymodactylos carnosus</name>
    <dbReference type="NCBI Taxonomy" id="1234261"/>
    <lineage>
        <taxon>Eukaryota</taxon>
        <taxon>Metazoa</taxon>
        <taxon>Spiralia</taxon>
        <taxon>Gnathifera</taxon>
        <taxon>Rotifera</taxon>
        <taxon>Eurotatoria</taxon>
        <taxon>Bdelloidea</taxon>
        <taxon>Philodinida</taxon>
        <taxon>Philodinidae</taxon>
        <taxon>Didymodactylos</taxon>
    </lineage>
</organism>
<dbReference type="AlphaFoldDB" id="A0A814B3I4"/>
<dbReference type="Gene3D" id="2.40.50.40">
    <property type="match status" value="2"/>
</dbReference>
<dbReference type="Proteomes" id="UP000663829">
    <property type="component" value="Unassembled WGS sequence"/>
</dbReference>
<dbReference type="InterPro" id="IPR023780">
    <property type="entry name" value="Chromo_domain"/>
</dbReference>
<proteinExistence type="predicted"/>
<dbReference type="CDD" id="cd00024">
    <property type="entry name" value="CD_CSD"/>
    <property type="match status" value="2"/>
</dbReference>
<evidence type="ECO:0000256" key="1">
    <source>
        <dbReference type="ARBA" id="ARBA00004123"/>
    </source>
</evidence>
<sequence length="232" mass="26966">MSNSYIVEKILAKRKNKTSGNEEYCLKWKGYQRTTWEPAKNLTNCKQLLEEFEQNQSKVETLKAKSTLKNTTENNGTSIPHTRSQNKTPQLTISTLNGRYKHLKNDDSLTSNNNIKTSQSRKRRFVESVDSLNGMVPTVQEDGDKTKRSLTRVTSTPADIVSSTDPSPFDTLKLEIEQILDVRTIDRDGTYYLCKYKKTRQQPQWIHKKHLNSIMEKVVDFWEENHHDLNRT</sequence>
<comment type="subcellular location">
    <subcellularLocation>
        <location evidence="1">Nucleus</location>
    </subcellularLocation>
</comment>
<accession>A0A814B3I4</accession>
<dbReference type="Proteomes" id="UP000681722">
    <property type="component" value="Unassembled WGS sequence"/>
</dbReference>
<protein>
    <recommendedName>
        <fullName evidence="4">Chromo domain-containing protein</fullName>
    </recommendedName>
</protein>
<evidence type="ECO:0000256" key="3">
    <source>
        <dbReference type="SAM" id="MobiDB-lite"/>
    </source>
</evidence>
<feature type="region of interest" description="Disordered" evidence="3">
    <location>
        <begin position="69"/>
        <end position="90"/>
    </location>
</feature>
<keyword evidence="2" id="KW-0539">Nucleus</keyword>
<dbReference type="InterPro" id="IPR051219">
    <property type="entry name" value="Heterochromatin_chromo-domain"/>
</dbReference>
<dbReference type="SUPFAM" id="SSF54160">
    <property type="entry name" value="Chromo domain-like"/>
    <property type="match status" value="2"/>
</dbReference>
<feature type="compositionally biased region" description="Polar residues" evidence="3">
    <location>
        <begin position="108"/>
        <end position="118"/>
    </location>
</feature>
<evidence type="ECO:0000313" key="6">
    <source>
        <dbReference type="EMBL" id="CAF3701715.1"/>
    </source>
</evidence>
<reference evidence="5" key="1">
    <citation type="submission" date="2021-02" db="EMBL/GenBank/DDBJ databases">
        <authorList>
            <person name="Nowell W R."/>
        </authorList>
    </citation>
    <scope>NUCLEOTIDE SEQUENCE</scope>
</reference>
<name>A0A814B3I4_9BILA</name>
<dbReference type="SMART" id="SM00298">
    <property type="entry name" value="CHROMO"/>
    <property type="match status" value="2"/>
</dbReference>
<gene>
    <name evidence="5" type="ORF">GPM918_LOCUS9739</name>
    <name evidence="6" type="ORF">SRO942_LOCUS9740</name>
</gene>
<dbReference type="InterPro" id="IPR016197">
    <property type="entry name" value="Chromo-like_dom_sf"/>
</dbReference>
<dbReference type="InterPro" id="IPR000953">
    <property type="entry name" value="Chromo/chromo_shadow_dom"/>
</dbReference>